<keyword evidence="5" id="KW-1133">Transmembrane helix</keyword>
<keyword evidence="4" id="KW-0812">Transmembrane</keyword>
<dbReference type="OrthoDB" id="10264220at2759"/>
<accession>C5LRL5</accession>
<protein>
    <recommendedName>
        <fullName evidence="10">V-type proton ATPase subunit a</fullName>
    </recommendedName>
</protein>
<reference evidence="8 9" key="1">
    <citation type="submission" date="2008-07" db="EMBL/GenBank/DDBJ databases">
        <authorList>
            <person name="El-Sayed N."/>
            <person name="Caler E."/>
            <person name="Inman J."/>
            <person name="Amedeo P."/>
            <person name="Hass B."/>
            <person name="Wortman J."/>
        </authorList>
    </citation>
    <scope>NUCLEOTIDE SEQUENCE [LARGE SCALE GENOMIC DNA]</scope>
    <source>
        <strain evidence="9">ATCC 50983 / TXsc</strain>
    </source>
</reference>
<sequence length="75" mass="8961">MGLLRSETMKHGTLVLPVDRAREFVDVIGYSTRIEFEDMNSASMHRNYRKYIQRIEELERIIRFLEVEIHEASPH</sequence>
<evidence type="ECO:0000256" key="1">
    <source>
        <dbReference type="ARBA" id="ARBA00004141"/>
    </source>
</evidence>
<keyword evidence="3" id="KW-0813">Transport</keyword>
<feature type="non-terminal residue" evidence="8">
    <location>
        <position position="75"/>
    </location>
</feature>
<keyword evidence="9" id="KW-1185">Reference proteome</keyword>
<dbReference type="GO" id="GO:0007035">
    <property type="term" value="P:vacuolar acidification"/>
    <property type="evidence" value="ECO:0007669"/>
    <property type="project" value="TreeGrafter"/>
</dbReference>
<evidence type="ECO:0000256" key="5">
    <source>
        <dbReference type="ARBA" id="ARBA00022989"/>
    </source>
</evidence>
<evidence type="ECO:0000313" key="9">
    <source>
        <dbReference type="Proteomes" id="UP000007800"/>
    </source>
</evidence>
<keyword evidence="6" id="KW-0406">Ion transport</keyword>
<dbReference type="PANTHER" id="PTHR11629">
    <property type="entry name" value="VACUOLAR PROTON ATPASES"/>
    <property type="match status" value="1"/>
</dbReference>
<dbReference type="GO" id="GO:0033179">
    <property type="term" value="C:proton-transporting V-type ATPase, V0 domain"/>
    <property type="evidence" value="ECO:0007669"/>
    <property type="project" value="InterPro"/>
</dbReference>
<evidence type="ECO:0000256" key="4">
    <source>
        <dbReference type="ARBA" id="ARBA00022692"/>
    </source>
</evidence>
<dbReference type="InParanoid" id="C5LRL5"/>
<gene>
    <name evidence="8" type="ORF">Pmar_PMAR002678</name>
</gene>
<evidence type="ECO:0008006" key="10">
    <source>
        <dbReference type="Google" id="ProtNLM"/>
    </source>
</evidence>
<dbReference type="GO" id="GO:0016471">
    <property type="term" value="C:vacuolar proton-transporting V-type ATPase complex"/>
    <property type="evidence" value="ECO:0007669"/>
    <property type="project" value="TreeGrafter"/>
</dbReference>
<evidence type="ECO:0000256" key="2">
    <source>
        <dbReference type="ARBA" id="ARBA00009904"/>
    </source>
</evidence>
<comment type="similarity">
    <text evidence="2">Belongs to the V-ATPase 116 kDa subunit family.</text>
</comment>
<keyword evidence="7" id="KW-0472">Membrane</keyword>
<dbReference type="GO" id="GO:0051117">
    <property type="term" value="F:ATPase binding"/>
    <property type="evidence" value="ECO:0007669"/>
    <property type="project" value="TreeGrafter"/>
</dbReference>
<name>C5LRL5_PERM5</name>
<organism evidence="9">
    <name type="scientific">Perkinsus marinus (strain ATCC 50983 / TXsc)</name>
    <dbReference type="NCBI Taxonomy" id="423536"/>
    <lineage>
        <taxon>Eukaryota</taxon>
        <taxon>Sar</taxon>
        <taxon>Alveolata</taxon>
        <taxon>Perkinsozoa</taxon>
        <taxon>Perkinsea</taxon>
        <taxon>Perkinsida</taxon>
        <taxon>Perkinsidae</taxon>
        <taxon>Perkinsus</taxon>
    </lineage>
</organism>
<evidence type="ECO:0000256" key="6">
    <source>
        <dbReference type="ARBA" id="ARBA00023065"/>
    </source>
</evidence>
<dbReference type="AlphaFoldDB" id="C5LRL5"/>
<dbReference type="GeneID" id="9043730"/>
<evidence type="ECO:0000256" key="3">
    <source>
        <dbReference type="ARBA" id="ARBA00022448"/>
    </source>
</evidence>
<dbReference type="RefSeq" id="XP_002767910.1">
    <property type="nucleotide sequence ID" value="XM_002767864.1"/>
</dbReference>
<proteinExistence type="inferred from homology"/>
<dbReference type="PANTHER" id="PTHR11629:SF63">
    <property type="entry name" value="V-TYPE PROTON ATPASE SUBUNIT A"/>
    <property type="match status" value="1"/>
</dbReference>
<dbReference type="Proteomes" id="UP000007800">
    <property type="component" value="Unassembled WGS sequence"/>
</dbReference>
<comment type="subcellular location">
    <subcellularLocation>
        <location evidence="1">Membrane</location>
        <topology evidence="1">Multi-pass membrane protein</topology>
    </subcellularLocation>
</comment>
<dbReference type="InterPro" id="IPR002490">
    <property type="entry name" value="V-ATPase_116kDa_su"/>
</dbReference>
<dbReference type="EMBL" id="GG684865">
    <property type="protein sequence ID" value="EER00628.1"/>
    <property type="molecule type" value="Genomic_DNA"/>
</dbReference>
<dbReference type="GO" id="GO:0046961">
    <property type="term" value="F:proton-transporting ATPase activity, rotational mechanism"/>
    <property type="evidence" value="ECO:0007669"/>
    <property type="project" value="InterPro"/>
</dbReference>
<evidence type="ECO:0000256" key="7">
    <source>
        <dbReference type="ARBA" id="ARBA00023136"/>
    </source>
</evidence>
<evidence type="ECO:0000313" key="8">
    <source>
        <dbReference type="EMBL" id="EER00628.1"/>
    </source>
</evidence>